<protein>
    <submittedName>
        <fullName evidence="1">Uncharacterized protein</fullName>
    </submittedName>
</protein>
<name>A0A9W6SCM1_9ACTN</name>
<sequence>MPSDVRARRAQVVRHDVRPALKPPAAPVTVSSVPPDTVTVTPWSGRTLCPDALPQAGAFDHPSGDLPAGGR</sequence>
<dbReference type="AlphaFoldDB" id="A0A9W6SCM1"/>
<dbReference type="EMBL" id="BSTK01000019">
    <property type="protein sequence ID" value="GLY91156.1"/>
    <property type="molecule type" value="Genomic_DNA"/>
</dbReference>
<organism evidence="1 2">
    <name type="scientific">Actinoallomurus iriomotensis</name>
    <dbReference type="NCBI Taxonomy" id="478107"/>
    <lineage>
        <taxon>Bacteria</taxon>
        <taxon>Bacillati</taxon>
        <taxon>Actinomycetota</taxon>
        <taxon>Actinomycetes</taxon>
        <taxon>Streptosporangiales</taxon>
        <taxon>Thermomonosporaceae</taxon>
        <taxon>Actinoallomurus</taxon>
    </lineage>
</organism>
<dbReference type="Proteomes" id="UP001165074">
    <property type="component" value="Unassembled WGS sequence"/>
</dbReference>
<comment type="caution">
    <text evidence="1">The sequence shown here is derived from an EMBL/GenBank/DDBJ whole genome shotgun (WGS) entry which is preliminary data.</text>
</comment>
<reference evidence="1" key="1">
    <citation type="submission" date="2023-03" db="EMBL/GenBank/DDBJ databases">
        <title>Actinoallomurus iriomotensis NBRC 103684.</title>
        <authorList>
            <person name="Ichikawa N."/>
            <person name="Sato H."/>
            <person name="Tonouchi N."/>
        </authorList>
    </citation>
    <scope>NUCLEOTIDE SEQUENCE</scope>
    <source>
        <strain evidence="1">NBRC 103684</strain>
    </source>
</reference>
<proteinExistence type="predicted"/>
<evidence type="ECO:0000313" key="2">
    <source>
        <dbReference type="Proteomes" id="UP001165074"/>
    </source>
</evidence>
<gene>
    <name evidence="1" type="ORF">Airi02_090850</name>
</gene>
<accession>A0A9W6SCM1</accession>
<keyword evidence="2" id="KW-1185">Reference proteome</keyword>
<evidence type="ECO:0000313" key="1">
    <source>
        <dbReference type="EMBL" id="GLY91156.1"/>
    </source>
</evidence>